<sequence length="153" mass="16025">MRTLTAARAISADLGRIVGAQNVKVRPAALVPYRTDATFGFTGVPAAVVRPGGTEEVPPRQVISALGDHVEVPGASDCCGAAGTYALLRRRDSRRVLAAKMAELAALNLDFLVVVNPGCQRQLIAAVRRARLGTRVLHLAELVAMAQTATADG</sequence>
<dbReference type="InterPro" id="IPR016167">
    <property type="entry name" value="FAD-bd_PCMH_sub1"/>
</dbReference>
<dbReference type="Gene3D" id="3.30.43.10">
    <property type="entry name" value="Uridine Diphospho-n-acetylenolpyruvylglucosamine Reductase, domain 2"/>
    <property type="match status" value="1"/>
</dbReference>
<dbReference type="RefSeq" id="WP_344933904.1">
    <property type="nucleotide sequence ID" value="NZ_BAAAZR010000001.1"/>
</dbReference>
<proteinExistence type="predicted"/>
<protein>
    <recommendedName>
        <fullName evidence="7">Cysteine-rich domain-containing protein</fullName>
    </recommendedName>
</protein>
<dbReference type="PANTHER" id="PTHR32479:SF19">
    <property type="entry name" value="ANAEROBIC GLYCEROL-3-PHOSPHATE DEHYDROGENASE SUBUNIT C"/>
    <property type="match status" value="1"/>
</dbReference>
<evidence type="ECO:0000256" key="3">
    <source>
        <dbReference type="ARBA" id="ARBA00022737"/>
    </source>
</evidence>
<dbReference type="Pfam" id="PF02754">
    <property type="entry name" value="CCG"/>
    <property type="match status" value="1"/>
</dbReference>
<evidence type="ECO:0000313" key="8">
    <source>
        <dbReference type="EMBL" id="GAA3790163.1"/>
    </source>
</evidence>
<evidence type="ECO:0000256" key="4">
    <source>
        <dbReference type="ARBA" id="ARBA00023002"/>
    </source>
</evidence>
<name>A0ABP7HDL5_9ACTN</name>
<feature type="domain" description="Cysteine-rich" evidence="7">
    <location>
        <begin position="61"/>
        <end position="123"/>
    </location>
</feature>
<organism evidence="8 9">
    <name type="scientific">Sphaerisporangium flaviroseum</name>
    <dbReference type="NCBI Taxonomy" id="509199"/>
    <lineage>
        <taxon>Bacteria</taxon>
        <taxon>Bacillati</taxon>
        <taxon>Actinomycetota</taxon>
        <taxon>Actinomycetes</taxon>
        <taxon>Streptosporangiales</taxon>
        <taxon>Streptosporangiaceae</taxon>
        <taxon>Sphaerisporangium</taxon>
    </lineage>
</organism>
<dbReference type="EMBL" id="BAAAZR010000001">
    <property type="protein sequence ID" value="GAA3790163.1"/>
    <property type="molecule type" value="Genomic_DNA"/>
</dbReference>
<comment type="caution">
    <text evidence="8">The sequence shown here is derived from an EMBL/GenBank/DDBJ whole genome shotgun (WGS) entry which is preliminary data.</text>
</comment>
<dbReference type="SUPFAM" id="SSF56176">
    <property type="entry name" value="FAD-binding/transporter-associated domain-like"/>
    <property type="match status" value="1"/>
</dbReference>
<keyword evidence="1" id="KW-0004">4Fe-4S</keyword>
<accession>A0ABP7HDL5</accession>
<dbReference type="InterPro" id="IPR004017">
    <property type="entry name" value="Cys_rich_dom"/>
</dbReference>
<evidence type="ECO:0000259" key="7">
    <source>
        <dbReference type="Pfam" id="PF02754"/>
    </source>
</evidence>
<keyword evidence="4" id="KW-0560">Oxidoreductase</keyword>
<keyword evidence="3" id="KW-0677">Repeat</keyword>
<keyword evidence="5" id="KW-0408">Iron</keyword>
<dbReference type="PANTHER" id="PTHR32479">
    <property type="entry name" value="GLYCOLATE OXIDASE IRON-SULFUR SUBUNIT"/>
    <property type="match status" value="1"/>
</dbReference>
<reference evidence="9" key="1">
    <citation type="journal article" date="2019" name="Int. J. Syst. Evol. Microbiol.">
        <title>The Global Catalogue of Microorganisms (GCM) 10K type strain sequencing project: providing services to taxonomists for standard genome sequencing and annotation.</title>
        <authorList>
            <consortium name="The Broad Institute Genomics Platform"/>
            <consortium name="The Broad Institute Genome Sequencing Center for Infectious Disease"/>
            <person name="Wu L."/>
            <person name="Ma J."/>
        </authorList>
    </citation>
    <scope>NUCLEOTIDE SEQUENCE [LARGE SCALE GENOMIC DNA]</scope>
    <source>
        <strain evidence="9">JCM 16908</strain>
    </source>
</reference>
<gene>
    <name evidence="8" type="ORF">GCM10022226_06300</name>
</gene>
<evidence type="ECO:0000256" key="2">
    <source>
        <dbReference type="ARBA" id="ARBA00022723"/>
    </source>
</evidence>
<evidence type="ECO:0000313" key="9">
    <source>
        <dbReference type="Proteomes" id="UP001500888"/>
    </source>
</evidence>
<keyword evidence="2" id="KW-0479">Metal-binding</keyword>
<dbReference type="Proteomes" id="UP001500888">
    <property type="component" value="Unassembled WGS sequence"/>
</dbReference>
<keyword evidence="9" id="KW-1185">Reference proteome</keyword>
<evidence type="ECO:0000256" key="5">
    <source>
        <dbReference type="ARBA" id="ARBA00023004"/>
    </source>
</evidence>
<dbReference type="InterPro" id="IPR036318">
    <property type="entry name" value="FAD-bd_PCMH-like_sf"/>
</dbReference>
<evidence type="ECO:0000256" key="6">
    <source>
        <dbReference type="ARBA" id="ARBA00023014"/>
    </source>
</evidence>
<evidence type="ECO:0000256" key="1">
    <source>
        <dbReference type="ARBA" id="ARBA00022485"/>
    </source>
</evidence>
<keyword evidence="6" id="KW-0411">Iron-sulfur</keyword>